<dbReference type="PANTHER" id="PTHR10098">
    <property type="entry name" value="RAPSYN-RELATED"/>
    <property type="match status" value="1"/>
</dbReference>
<accession>A0A4Q5M345</accession>
<dbReference type="Pfam" id="PF13424">
    <property type="entry name" value="TPR_12"/>
    <property type="match status" value="2"/>
</dbReference>
<dbReference type="EMBL" id="SEWF01000006">
    <property type="protein sequence ID" value="RYU96728.1"/>
    <property type="molecule type" value="Genomic_DNA"/>
</dbReference>
<keyword evidence="3" id="KW-0732">Signal</keyword>
<protein>
    <submittedName>
        <fullName evidence="5">CHAT domain-containing protein</fullName>
    </submittedName>
</protein>
<evidence type="ECO:0000313" key="5">
    <source>
        <dbReference type="EMBL" id="RYU96728.1"/>
    </source>
</evidence>
<dbReference type="Gene3D" id="1.25.40.10">
    <property type="entry name" value="Tetratricopeptide repeat domain"/>
    <property type="match status" value="2"/>
</dbReference>
<dbReference type="InterPro" id="IPR024983">
    <property type="entry name" value="CHAT_dom"/>
</dbReference>
<keyword evidence="1" id="KW-0802">TPR repeat</keyword>
<feature type="signal peptide" evidence="3">
    <location>
        <begin position="1"/>
        <end position="19"/>
    </location>
</feature>
<evidence type="ECO:0000256" key="3">
    <source>
        <dbReference type="SAM" id="SignalP"/>
    </source>
</evidence>
<evidence type="ECO:0000256" key="2">
    <source>
        <dbReference type="SAM" id="Phobius"/>
    </source>
</evidence>
<sequence>MRKNLLICVFAICVLNVWAQSKDMAMQIQQLREDIYTKLDNRQITAEQALKSYKSLQKKLLDQKDYDNYVNLFMLTAVDLYVPNDDYESAAKIITEGIDALKSQTGEKKVVYFFKLNAELSEYYRRIPSKLNLAEKHFKKGYDFFLQHKSLQKKIPAFIITFLSNYGRLIDDLGDTEQSFYYFQQARQIAKQEKITLNQYAVLSNMAKYYREKKQYENALGLLKEALPLAESDDKTASIYLSIGRCYNQMNKPGEALKAFTDAEKFYRKSKDPQPRMWVNIQTNRAESYLQTDNLVKAESTYKNALKDFVRSFRHSHGIQVAKIENGLSEIYKRKGNFKEALAHSQKAMTAADTSYTQTSVYTNPTFEAVNAPQEMFIALNAKADLLSSSDPALSADTYITAIKFATHLRKTFDMPESKLFYSEKVYPVYEKALSKIFEQWKATQSQQWAEKFFYAMEASKSAALWDAVKEQKIRPEVLDKSLLDQEATLRQKIVKLQIRLLEAGNEKTLSDLSDAKIQLNHLTKKIEQESKNYYKLKYDNYMISLKETQQKIDKNTAFISYFLGESVLYYLVVDKESYNIIKKEKASEIHDLVLELYAKVNTPPSIDAYKGHSLAKKTYDVLLAPIDGMLKKSKKLIIARHDILGFLPFEILEKKGQSDYLLFDYTISYANSASLQFDYAIIKPQSDIIAYAPFSNGKQSGIFRDKGFKTLPASINEMGEINGEIFQDSKATKLNFQETYRNKGIIHFATHAQVNDAEPLKSFIALYPEGKDFKLYTPELYNLSLENTQLVVLSACETGKGQIRKGEGIISLARAFQFAGCPSVITTLWNAHDESIAKLSEKFYYYLKKGKPTDEAIRLSKIDLIKSESDHPFYWSNFVLIGKSSIIPIASNNIIYLWLSLFSAVLVCMYLFRAKIAAFFSNLSR</sequence>
<dbReference type="SMART" id="SM00028">
    <property type="entry name" value="TPR"/>
    <property type="match status" value="4"/>
</dbReference>
<evidence type="ECO:0000313" key="6">
    <source>
        <dbReference type="Proteomes" id="UP000293162"/>
    </source>
</evidence>
<keyword evidence="6" id="KW-1185">Reference proteome</keyword>
<feature type="chain" id="PRO_5020501795" evidence="3">
    <location>
        <begin position="20"/>
        <end position="926"/>
    </location>
</feature>
<evidence type="ECO:0000256" key="1">
    <source>
        <dbReference type="PROSITE-ProRule" id="PRU00339"/>
    </source>
</evidence>
<dbReference type="RefSeq" id="WP_130020062.1">
    <property type="nucleotide sequence ID" value="NZ_SEWF01000006.1"/>
</dbReference>
<dbReference type="InterPro" id="IPR011990">
    <property type="entry name" value="TPR-like_helical_dom_sf"/>
</dbReference>
<dbReference type="Pfam" id="PF12770">
    <property type="entry name" value="CHAT"/>
    <property type="match status" value="1"/>
</dbReference>
<dbReference type="Proteomes" id="UP000293162">
    <property type="component" value="Unassembled WGS sequence"/>
</dbReference>
<dbReference type="PROSITE" id="PS50005">
    <property type="entry name" value="TPR"/>
    <property type="match status" value="1"/>
</dbReference>
<feature type="transmembrane region" description="Helical" evidence="2">
    <location>
        <begin position="895"/>
        <end position="913"/>
    </location>
</feature>
<keyword evidence="2" id="KW-0472">Membrane</keyword>
<dbReference type="AlphaFoldDB" id="A0A4Q5M345"/>
<organism evidence="5 6">
    <name type="scientific">Emticicia agri</name>
    <dbReference type="NCBI Taxonomy" id="2492393"/>
    <lineage>
        <taxon>Bacteria</taxon>
        <taxon>Pseudomonadati</taxon>
        <taxon>Bacteroidota</taxon>
        <taxon>Cytophagia</taxon>
        <taxon>Cytophagales</taxon>
        <taxon>Leadbetterellaceae</taxon>
        <taxon>Emticicia</taxon>
    </lineage>
</organism>
<comment type="caution">
    <text evidence="5">The sequence shown here is derived from an EMBL/GenBank/DDBJ whole genome shotgun (WGS) entry which is preliminary data.</text>
</comment>
<feature type="repeat" description="TPR" evidence="1">
    <location>
        <begin position="200"/>
        <end position="233"/>
    </location>
</feature>
<dbReference type="OrthoDB" id="9771112at2"/>
<reference evidence="5 6" key="1">
    <citation type="submission" date="2019-02" db="EMBL/GenBank/DDBJ databases">
        <title>Bacterial novel species Emticicia sp. 17J42-9 isolated from soil.</title>
        <authorList>
            <person name="Jung H.-Y."/>
        </authorList>
    </citation>
    <scope>NUCLEOTIDE SEQUENCE [LARGE SCALE GENOMIC DNA]</scope>
    <source>
        <strain evidence="5 6">17J42-9</strain>
    </source>
</reference>
<keyword evidence="2" id="KW-1133">Transmembrane helix</keyword>
<feature type="domain" description="CHAT" evidence="4">
    <location>
        <begin position="615"/>
        <end position="884"/>
    </location>
</feature>
<dbReference type="InterPro" id="IPR019734">
    <property type="entry name" value="TPR_rpt"/>
</dbReference>
<dbReference type="PANTHER" id="PTHR10098:SF108">
    <property type="entry name" value="TETRATRICOPEPTIDE REPEAT PROTEIN 28"/>
    <property type="match status" value="1"/>
</dbReference>
<keyword evidence="2" id="KW-0812">Transmembrane</keyword>
<gene>
    <name evidence="5" type="ORF">EWM59_06145</name>
</gene>
<evidence type="ECO:0000259" key="4">
    <source>
        <dbReference type="Pfam" id="PF12770"/>
    </source>
</evidence>
<proteinExistence type="predicted"/>
<name>A0A4Q5M345_9BACT</name>
<dbReference type="SUPFAM" id="SSF48452">
    <property type="entry name" value="TPR-like"/>
    <property type="match status" value="2"/>
</dbReference>